<sequence length="144" mass="17381">MSEKHRNAQKSMPQSRKLFKYQKRKIRRYLKRVRWRRKRRQRYFLYGLALAVSMYLASIWKMRERIWSIREMDVIEYELPEGERAENGEEEASADRQEKRTVERENAGETYGATEKTGTSTKIRLHLKTGELEIVHERVESEGE</sequence>
<feature type="compositionally biased region" description="Basic and acidic residues" evidence="1">
    <location>
        <begin position="81"/>
        <end position="107"/>
    </location>
</feature>
<dbReference type="AlphaFoldDB" id="A0A2T3FLF5"/>
<evidence type="ECO:0000256" key="1">
    <source>
        <dbReference type="SAM" id="MobiDB-lite"/>
    </source>
</evidence>
<organism evidence="2 3">
    <name type="scientific">Clostridium fessum</name>
    <dbReference type="NCBI Taxonomy" id="2126740"/>
    <lineage>
        <taxon>Bacteria</taxon>
        <taxon>Bacillati</taxon>
        <taxon>Bacillota</taxon>
        <taxon>Clostridia</taxon>
        <taxon>Eubacteriales</taxon>
        <taxon>Clostridiaceae</taxon>
        <taxon>Clostridium</taxon>
    </lineage>
</organism>
<comment type="caution">
    <text evidence="2">The sequence shown here is derived from an EMBL/GenBank/DDBJ whole genome shotgun (WGS) entry which is preliminary data.</text>
</comment>
<dbReference type="Proteomes" id="UP000241048">
    <property type="component" value="Unassembled WGS sequence"/>
</dbReference>
<protein>
    <submittedName>
        <fullName evidence="2">Uncharacterized protein</fullName>
    </submittedName>
</protein>
<dbReference type="RefSeq" id="WP_107001529.1">
    <property type="nucleotide sequence ID" value="NZ_JAQDZI010000007.1"/>
</dbReference>
<keyword evidence="3" id="KW-1185">Reference proteome</keyword>
<evidence type="ECO:0000313" key="3">
    <source>
        <dbReference type="Proteomes" id="UP000241048"/>
    </source>
</evidence>
<evidence type="ECO:0000313" key="2">
    <source>
        <dbReference type="EMBL" id="PST36092.1"/>
    </source>
</evidence>
<reference evidence="2 3" key="1">
    <citation type="submission" date="2018-03" db="EMBL/GenBank/DDBJ databases">
        <title>Lachnoclostridium SNUG30386 gen.nov., sp.nov., isolated from human faeces.</title>
        <authorList>
            <person name="Seo B."/>
            <person name="Jeon K."/>
            <person name="Ko G."/>
        </authorList>
    </citation>
    <scope>NUCLEOTIDE SEQUENCE [LARGE SCALE GENOMIC DNA]</scope>
    <source>
        <strain evidence="2 3">SNUG30386</strain>
    </source>
</reference>
<feature type="region of interest" description="Disordered" evidence="1">
    <location>
        <begin position="80"/>
        <end position="122"/>
    </location>
</feature>
<name>A0A2T3FLF5_9CLOT</name>
<gene>
    <name evidence="2" type="ORF">C7U56_12675</name>
</gene>
<proteinExistence type="predicted"/>
<accession>A0A2T3FLF5</accession>
<dbReference type="EMBL" id="PYLO01000005">
    <property type="protein sequence ID" value="PST36092.1"/>
    <property type="molecule type" value="Genomic_DNA"/>
</dbReference>